<dbReference type="Pfam" id="PF12671">
    <property type="entry name" value="Amidase_6"/>
    <property type="match status" value="1"/>
</dbReference>
<evidence type="ECO:0000313" key="2">
    <source>
        <dbReference type="EMBL" id="MBE6832994.1"/>
    </source>
</evidence>
<dbReference type="PANTHER" id="PTHR40032">
    <property type="entry name" value="EXPORTED PROTEIN-RELATED"/>
    <property type="match status" value="1"/>
</dbReference>
<dbReference type="AlphaFoldDB" id="A0A928Q273"/>
<feature type="domain" description="Putative amidase" evidence="1">
    <location>
        <begin position="7"/>
        <end position="152"/>
    </location>
</feature>
<dbReference type="Proteomes" id="UP000754750">
    <property type="component" value="Unassembled WGS sequence"/>
</dbReference>
<reference evidence="2" key="1">
    <citation type="submission" date="2019-04" db="EMBL/GenBank/DDBJ databases">
        <title>Evolution of Biomass-Degrading Anaerobic Consortia Revealed by Metagenomics.</title>
        <authorList>
            <person name="Peng X."/>
        </authorList>
    </citation>
    <scope>NUCLEOTIDE SEQUENCE</scope>
    <source>
        <strain evidence="2">SIG551</strain>
    </source>
</reference>
<dbReference type="EMBL" id="SVNY01000002">
    <property type="protein sequence ID" value="MBE6832994.1"/>
    <property type="molecule type" value="Genomic_DNA"/>
</dbReference>
<dbReference type="RefSeq" id="WP_020071804.1">
    <property type="nucleotide sequence ID" value="NZ_JBKWRC010000001.1"/>
</dbReference>
<proteinExistence type="predicted"/>
<name>A0A928Q273_9FIRM</name>
<accession>A0A928Q273</accession>
<comment type="caution">
    <text evidence="2">The sequence shown here is derived from an EMBL/GenBank/DDBJ whole genome shotgun (WGS) entry which is preliminary data.</text>
</comment>
<organism evidence="2 3">
    <name type="scientific">Faecalispora sporosphaeroides</name>
    <dbReference type="NCBI Taxonomy" id="1549"/>
    <lineage>
        <taxon>Bacteria</taxon>
        <taxon>Bacillati</taxon>
        <taxon>Bacillota</taxon>
        <taxon>Clostridia</taxon>
        <taxon>Eubacteriales</taxon>
        <taxon>Oscillospiraceae</taxon>
        <taxon>Faecalispora</taxon>
    </lineage>
</organism>
<sequence>MLRIVAYHRDAAVEYARKWAFQRNPAYYNFENLGGDCTNFASQCLYAGSGVMNYTPTYGWYYNSSSDRSPSWTGVIYLYQFLTQNKGPGPFATETDASEMMPGDIIQLGDQTGRFYHSPVVVAVEPDEIYVAAHTFDAFMRPLSSYVYDRIRFLHIEGVRKYQ</sequence>
<gene>
    <name evidence="2" type="ORF">E7512_05340</name>
</gene>
<dbReference type="PANTHER" id="PTHR40032:SF1">
    <property type="entry name" value="EXPORTED PROTEIN"/>
    <property type="match status" value="1"/>
</dbReference>
<protein>
    <submittedName>
        <fullName evidence="2">Amidase</fullName>
    </submittedName>
</protein>
<evidence type="ECO:0000259" key="1">
    <source>
        <dbReference type="Pfam" id="PF12671"/>
    </source>
</evidence>
<evidence type="ECO:0000313" key="3">
    <source>
        <dbReference type="Proteomes" id="UP000754750"/>
    </source>
</evidence>
<dbReference type="InterPro" id="IPR024301">
    <property type="entry name" value="Amidase_6"/>
</dbReference>